<dbReference type="Gene3D" id="2.60.40.10">
    <property type="entry name" value="Immunoglobulins"/>
    <property type="match status" value="2"/>
</dbReference>
<dbReference type="GO" id="GO:0030288">
    <property type="term" value="C:outer membrane-bounded periplasmic space"/>
    <property type="evidence" value="ECO:0007669"/>
    <property type="project" value="InterPro"/>
</dbReference>
<evidence type="ECO:0000256" key="6">
    <source>
        <dbReference type="ARBA" id="ARBA00023319"/>
    </source>
</evidence>
<keyword evidence="5" id="KW-0143">Chaperone</keyword>
<sequence length="254" mass="27672">MAKKVKNELSKFKLLIISGLIFSGLGSVAVAAENQSGGVSLGASRVIYPVGARSVNLSVNNTADNPFLVKSEVLDETMQHEAPFVITPPLFRLDGGQRNTLSITRTGGNFLADRESVNWVCVNSIAPEPDSEGDGSKKENRNDNISVMSRLLPGICIKLFVRPESLQGNSLDVANKVTWKIKGNTVAASNPTPFYINISEASVSRKKLKMDKTYIPPFSEEKYPLPSGVVKNNTVIWKIVGDYGEDKEEETVLN</sequence>
<protein>
    <submittedName>
        <fullName evidence="10">Fimbrial chaperone</fullName>
    </submittedName>
</protein>
<evidence type="ECO:0000256" key="7">
    <source>
        <dbReference type="SAM" id="SignalP"/>
    </source>
</evidence>
<dbReference type="PANTHER" id="PTHR30251:SF9">
    <property type="entry name" value="CHAPERONE PROTEIN CAF1M"/>
    <property type="match status" value="1"/>
</dbReference>
<evidence type="ECO:0000256" key="5">
    <source>
        <dbReference type="ARBA" id="ARBA00023186"/>
    </source>
</evidence>
<evidence type="ECO:0000313" key="10">
    <source>
        <dbReference type="EMBL" id="ATW53186.1"/>
    </source>
</evidence>
<dbReference type="InterPro" id="IPR036316">
    <property type="entry name" value="Pili_assmbl_chap_C_dom_sf"/>
</dbReference>
<dbReference type="Pfam" id="PF00345">
    <property type="entry name" value="PapD_N"/>
    <property type="match status" value="1"/>
</dbReference>
<dbReference type="InterPro" id="IPR008962">
    <property type="entry name" value="PapD-like_sf"/>
</dbReference>
<gene>
    <name evidence="10" type="ORF">CNQ75_00730</name>
</gene>
<dbReference type="SUPFAM" id="SSF49584">
    <property type="entry name" value="Periplasmic chaperone C-domain"/>
    <property type="match status" value="1"/>
</dbReference>
<evidence type="ECO:0000256" key="4">
    <source>
        <dbReference type="ARBA" id="ARBA00022764"/>
    </source>
</evidence>
<name>A0A2I5HCA0_SALDZ</name>
<dbReference type="AlphaFoldDB" id="A0A2I5HCA0"/>
<dbReference type="PANTHER" id="PTHR30251">
    <property type="entry name" value="PILUS ASSEMBLY CHAPERONE"/>
    <property type="match status" value="1"/>
</dbReference>
<organism evidence="10 11">
    <name type="scientific">Salmonella diarizonae</name>
    <dbReference type="NCBI Taxonomy" id="59204"/>
    <lineage>
        <taxon>Bacteria</taxon>
        <taxon>Pseudomonadati</taxon>
        <taxon>Pseudomonadota</taxon>
        <taxon>Gammaproteobacteria</taxon>
        <taxon>Enterobacterales</taxon>
        <taxon>Enterobacteriaceae</taxon>
        <taxon>Salmonella</taxon>
    </lineage>
</organism>
<evidence type="ECO:0000313" key="11">
    <source>
        <dbReference type="Proteomes" id="UP000230639"/>
    </source>
</evidence>
<dbReference type="SUPFAM" id="SSF49354">
    <property type="entry name" value="PapD-like"/>
    <property type="match status" value="1"/>
</dbReference>
<evidence type="ECO:0000259" key="9">
    <source>
        <dbReference type="Pfam" id="PF02753"/>
    </source>
</evidence>
<keyword evidence="3 7" id="KW-0732">Signal</keyword>
<dbReference type="Proteomes" id="UP000230639">
    <property type="component" value="Chromosome"/>
</dbReference>
<dbReference type="GO" id="GO:0071555">
    <property type="term" value="P:cell wall organization"/>
    <property type="evidence" value="ECO:0007669"/>
    <property type="project" value="InterPro"/>
</dbReference>
<reference evidence="10 11" key="1">
    <citation type="submission" date="2017-09" db="EMBL/GenBank/DDBJ databases">
        <title>Complete genome of Salmonella enterica subsp. diarizonae isolated from stool of a patient with bacterial enteropathy.</title>
        <authorList>
            <person name="Zhou J."/>
            <person name="Chen Q."/>
            <person name="Guo L."/>
            <person name="Fan J."/>
        </authorList>
    </citation>
    <scope>NUCLEOTIDE SEQUENCE [LARGE SCALE GENOMIC DNA]</scope>
    <source>
        <strain evidence="10 11">HZS154</strain>
    </source>
</reference>
<keyword evidence="6" id="KW-0393">Immunoglobulin domain</keyword>
<evidence type="ECO:0000256" key="1">
    <source>
        <dbReference type="ARBA" id="ARBA00004418"/>
    </source>
</evidence>
<dbReference type="InterPro" id="IPR001829">
    <property type="entry name" value="Pili_assmbl_chaperone_bac"/>
</dbReference>
<feature type="signal peptide" evidence="7">
    <location>
        <begin position="1"/>
        <end position="31"/>
    </location>
</feature>
<dbReference type="PRINTS" id="PR00969">
    <property type="entry name" value="CHAPERONPILI"/>
</dbReference>
<evidence type="ECO:0000256" key="2">
    <source>
        <dbReference type="ARBA" id="ARBA00007399"/>
    </source>
</evidence>
<comment type="subcellular location">
    <subcellularLocation>
        <location evidence="1">Periplasm</location>
    </subcellularLocation>
</comment>
<dbReference type="Pfam" id="PF02753">
    <property type="entry name" value="PapD_C"/>
    <property type="match status" value="1"/>
</dbReference>
<dbReference type="InterPro" id="IPR016147">
    <property type="entry name" value="Pili_assmbl_chaperone_N"/>
</dbReference>
<feature type="domain" description="Pili assembly chaperone N-terminal" evidence="8">
    <location>
        <begin position="38"/>
        <end position="166"/>
    </location>
</feature>
<dbReference type="InterPro" id="IPR050643">
    <property type="entry name" value="Periplasmic_pilus_chap"/>
</dbReference>
<comment type="similarity">
    <text evidence="2">Belongs to the periplasmic pilus chaperone family.</text>
</comment>
<feature type="chain" id="PRO_5014424865" evidence="7">
    <location>
        <begin position="32"/>
        <end position="254"/>
    </location>
</feature>
<dbReference type="RefSeq" id="WP_100212286.1">
    <property type="nucleotide sequence ID" value="NZ_CP023345.1"/>
</dbReference>
<dbReference type="InterPro" id="IPR016148">
    <property type="entry name" value="Pili_assmbl_chaperone_C"/>
</dbReference>
<dbReference type="InterPro" id="IPR013783">
    <property type="entry name" value="Ig-like_fold"/>
</dbReference>
<feature type="domain" description="Pili assembly chaperone C-terminal" evidence="9">
    <location>
        <begin position="189"/>
        <end position="245"/>
    </location>
</feature>
<keyword evidence="4" id="KW-0574">Periplasm</keyword>
<evidence type="ECO:0000256" key="3">
    <source>
        <dbReference type="ARBA" id="ARBA00022729"/>
    </source>
</evidence>
<dbReference type="EMBL" id="CP023345">
    <property type="protein sequence ID" value="ATW53186.1"/>
    <property type="molecule type" value="Genomic_DNA"/>
</dbReference>
<accession>A0A2I5HCA0</accession>
<proteinExistence type="inferred from homology"/>
<evidence type="ECO:0000259" key="8">
    <source>
        <dbReference type="Pfam" id="PF00345"/>
    </source>
</evidence>